<comment type="caution">
    <text evidence="1">The sequence shown here is derived from an EMBL/GenBank/DDBJ whole genome shotgun (WGS) entry which is preliminary data.</text>
</comment>
<evidence type="ECO:0000313" key="1">
    <source>
        <dbReference type="EMBL" id="MBC5764182.1"/>
    </source>
</evidence>
<dbReference type="RefSeq" id="WP_187080663.1">
    <property type="nucleotide sequence ID" value="NZ_JACORU010000002.1"/>
</dbReference>
<dbReference type="Proteomes" id="UP000596827">
    <property type="component" value="Unassembled WGS sequence"/>
</dbReference>
<dbReference type="AlphaFoldDB" id="A0A923S4I9"/>
<keyword evidence="2" id="KW-1185">Reference proteome</keyword>
<accession>A0A923S4I9</accession>
<dbReference type="EMBL" id="JACORU010000002">
    <property type="protein sequence ID" value="MBC5764182.1"/>
    <property type="molecule type" value="Genomic_DNA"/>
</dbReference>
<protein>
    <submittedName>
        <fullName evidence="1">Uncharacterized protein</fullName>
    </submittedName>
</protein>
<organism evidence="1 2">
    <name type="scientific">Ramlibacter albus</name>
    <dbReference type="NCBI Taxonomy" id="2079448"/>
    <lineage>
        <taxon>Bacteria</taxon>
        <taxon>Pseudomonadati</taxon>
        <taxon>Pseudomonadota</taxon>
        <taxon>Betaproteobacteria</taxon>
        <taxon>Burkholderiales</taxon>
        <taxon>Comamonadaceae</taxon>
        <taxon>Ramlibacter</taxon>
    </lineage>
</organism>
<gene>
    <name evidence="1" type="ORF">H8R02_06965</name>
</gene>
<evidence type="ECO:0000313" key="2">
    <source>
        <dbReference type="Proteomes" id="UP000596827"/>
    </source>
</evidence>
<name>A0A923S4I9_9BURK</name>
<proteinExistence type="predicted"/>
<sequence>MTTTVHKNLVVLARVLERLERSTVAVDPEQYRAVVQHLAAELEVAPRDIALETLLDAFPATAELYENLHFRHAGLCRSPLDEALSAEVDARSVIDKARRCAPQQKPASGS</sequence>
<reference evidence="1" key="1">
    <citation type="submission" date="2020-08" db="EMBL/GenBank/DDBJ databases">
        <title>Ramlibacter sp. GTP1 16S ribosomal RNA gene genome sequencing and assembly.</title>
        <authorList>
            <person name="Kang M."/>
        </authorList>
    </citation>
    <scope>NUCLEOTIDE SEQUENCE</scope>
    <source>
        <strain evidence="1">GTP1</strain>
    </source>
</reference>